<organism evidence="1 2">
    <name type="scientific">Cetraspora pellucida</name>
    <dbReference type="NCBI Taxonomy" id="1433469"/>
    <lineage>
        <taxon>Eukaryota</taxon>
        <taxon>Fungi</taxon>
        <taxon>Fungi incertae sedis</taxon>
        <taxon>Mucoromycota</taxon>
        <taxon>Glomeromycotina</taxon>
        <taxon>Glomeromycetes</taxon>
        <taxon>Diversisporales</taxon>
        <taxon>Gigasporaceae</taxon>
        <taxon>Cetraspora</taxon>
    </lineage>
</organism>
<name>A0A9N9HHR7_9GLOM</name>
<proteinExistence type="predicted"/>
<sequence length="61" mass="7116">MIQDTFAKQQAESKAKIEKLKAELQAQQPQQAFYIVDQKDNNIDPLIQDPDYLKYFEQAKA</sequence>
<dbReference type="Proteomes" id="UP000789759">
    <property type="component" value="Unassembled WGS sequence"/>
</dbReference>
<protein>
    <submittedName>
        <fullName evidence="1">22553_t:CDS:1</fullName>
    </submittedName>
</protein>
<evidence type="ECO:0000313" key="2">
    <source>
        <dbReference type="Proteomes" id="UP000789759"/>
    </source>
</evidence>
<evidence type="ECO:0000313" key="1">
    <source>
        <dbReference type="EMBL" id="CAG8692462.1"/>
    </source>
</evidence>
<keyword evidence="2" id="KW-1185">Reference proteome</keyword>
<dbReference type="EMBL" id="CAJVQA010010036">
    <property type="protein sequence ID" value="CAG8692462.1"/>
    <property type="molecule type" value="Genomic_DNA"/>
</dbReference>
<comment type="caution">
    <text evidence="1">The sequence shown here is derived from an EMBL/GenBank/DDBJ whole genome shotgun (WGS) entry which is preliminary data.</text>
</comment>
<gene>
    <name evidence="1" type="ORF">CPELLU_LOCUS11376</name>
</gene>
<reference evidence="1" key="1">
    <citation type="submission" date="2021-06" db="EMBL/GenBank/DDBJ databases">
        <authorList>
            <person name="Kallberg Y."/>
            <person name="Tangrot J."/>
            <person name="Rosling A."/>
        </authorList>
    </citation>
    <scope>NUCLEOTIDE SEQUENCE</scope>
    <source>
        <strain evidence="1">FL966</strain>
    </source>
</reference>
<dbReference type="OrthoDB" id="2425078at2759"/>
<dbReference type="AlphaFoldDB" id="A0A9N9HHR7"/>
<accession>A0A9N9HHR7</accession>